<sequence length="127" mass="14981">MQNEIIPASVRRLMEHVDKSVLCKNELGKITALNPGVAYELTFKQVHLLLTSSQIHQLKDEMERLDEQEWFLGSDEPFALLRFPFMDFSIWVTRSEMDMLMQLLLEATAMMKVHHWLAFRTERSRTN</sequence>
<proteinExistence type="predicted"/>
<reference evidence="1" key="1">
    <citation type="journal article" date="2023" name="Comput. Struct. Biotechnol. J.">
        <title>Discovery of a novel marine Bacteroidetes with a rich repertoire of carbohydrate-active enzymes.</title>
        <authorList>
            <person name="Chen B."/>
            <person name="Liu G."/>
            <person name="Chen Q."/>
            <person name="Wang H."/>
            <person name="Liu L."/>
            <person name="Tang K."/>
        </authorList>
    </citation>
    <scope>NUCLEOTIDE SEQUENCE</scope>
    <source>
        <strain evidence="1">TK19036</strain>
    </source>
</reference>
<dbReference type="EMBL" id="CP120682">
    <property type="protein sequence ID" value="WKN39963.1"/>
    <property type="molecule type" value="Genomic_DNA"/>
</dbReference>
<name>A0AA49PZ04_9BACT</name>
<organism evidence="1">
    <name type="scientific">Roseihalotalea indica</name>
    <dbReference type="NCBI Taxonomy" id="2867963"/>
    <lineage>
        <taxon>Bacteria</taxon>
        <taxon>Pseudomonadati</taxon>
        <taxon>Bacteroidota</taxon>
        <taxon>Cytophagia</taxon>
        <taxon>Cytophagales</taxon>
        <taxon>Catalimonadaceae</taxon>
        <taxon>Roseihalotalea</taxon>
    </lineage>
</organism>
<gene>
    <name evidence="1" type="ORF">K4G66_14815</name>
</gene>
<dbReference type="AlphaFoldDB" id="A0AA49PZ04"/>
<protein>
    <submittedName>
        <fullName evidence="1">Uncharacterized protein</fullName>
    </submittedName>
</protein>
<reference evidence="1" key="2">
    <citation type="journal article" date="2024" name="Antonie Van Leeuwenhoek">
        <title>Roseihalotalea indica gen. nov., sp. nov., a halophilic Bacteroidetes from mesopelagic Southwest Indian Ocean with higher carbohydrate metabolic potential.</title>
        <authorList>
            <person name="Chen B."/>
            <person name="Zhang M."/>
            <person name="Lin D."/>
            <person name="Ye J."/>
            <person name="Tang K."/>
        </authorList>
    </citation>
    <scope>NUCLEOTIDE SEQUENCE</scope>
    <source>
        <strain evidence="1">TK19036</strain>
    </source>
</reference>
<accession>A0AA49PZ04</accession>
<evidence type="ECO:0000313" key="1">
    <source>
        <dbReference type="EMBL" id="WKN39963.1"/>
    </source>
</evidence>